<dbReference type="EMBL" id="FMSH01000181">
    <property type="protein sequence ID" value="SCU75954.1"/>
    <property type="molecule type" value="Genomic_DNA"/>
</dbReference>
<accession>A0A1K0IF49</accession>
<gene>
    <name evidence="1" type="ORF">CNECB9_2610029</name>
</gene>
<evidence type="ECO:0000313" key="1">
    <source>
        <dbReference type="EMBL" id="SCU75954.1"/>
    </source>
</evidence>
<protein>
    <submittedName>
        <fullName evidence="1">Uncharacterized protein</fullName>
    </submittedName>
</protein>
<dbReference type="AlphaFoldDB" id="A0A1K0IF49"/>
<reference evidence="1" key="1">
    <citation type="submission" date="2016-09" db="EMBL/GenBank/DDBJ databases">
        <authorList>
            <person name="Capua I."/>
            <person name="De Benedictis P."/>
            <person name="Joannis T."/>
            <person name="Lombin L.H."/>
            <person name="Cattoli G."/>
        </authorList>
    </citation>
    <scope>NUCLEOTIDE SEQUENCE</scope>
    <source>
        <strain evidence="1">B9</strain>
    </source>
</reference>
<name>A0A1K0IF49_CUPNE</name>
<proteinExistence type="predicted"/>
<sequence>MIPPLPFRRSNEYLQRGVARTGAHPGKTHVNACAALLERNEGVRNAEAQIVVRVDAVRSPDPRDDTPKS</sequence>
<organism evidence="1">
    <name type="scientific">Cupriavidus necator</name>
    <name type="common">Alcaligenes eutrophus</name>
    <name type="synonym">Ralstonia eutropha</name>
    <dbReference type="NCBI Taxonomy" id="106590"/>
    <lineage>
        <taxon>Bacteria</taxon>
        <taxon>Pseudomonadati</taxon>
        <taxon>Pseudomonadota</taxon>
        <taxon>Betaproteobacteria</taxon>
        <taxon>Burkholderiales</taxon>
        <taxon>Burkholderiaceae</taxon>
        <taxon>Cupriavidus</taxon>
    </lineage>
</organism>